<feature type="signal peptide" evidence="1">
    <location>
        <begin position="1"/>
        <end position="22"/>
    </location>
</feature>
<accession>A0A372DQP5</accession>
<evidence type="ECO:0000256" key="1">
    <source>
        <dbReference type="SAM" id="SignalP"/>
    </source>
</evidence>
<dbReference type="EMBL" id="QVPD01000002">
    <property type="protein sequence ID" value="RFP61866.1"/>
    <property type="molecule type" value="Genomic_DNA"/>
</dbReference>
<gene>
    <name evidence="2" type="ORF">D0Y53_02045</name>
</gene>
<evidence type="ECO:0000313" key="3">
    <source>
        <dbReference type="Proteomes" id="UP000262917"/>
    </source>
</evidence>
<protein>
    <submittedName>
        <fullName evidence="2">Uncharacterized protein</fullName>
    </submittedName>
</protein>
<comment type="caution">
    <text evidence="2">The sequence shown here is derived from an EMBL/GenBank/DDBJ whole genome shotgun (WGS) entry which is preliminary data.</text>
</comment>
<feature type="chain" id="PRO_5016712592" evidence="1">
    <location>
        <begin position="23"/>
        <end position="136"/>
    </location>
</feature>
<keyword evidence="1" id="KW-0732">Signal</keyword>
<dbReference type="AlphaFoldDB" id="A0A372DQP5"/>
<organism evidence="2 3">
    <name type="scientific">Cognatiluteimonas weifangensis</name>
    <dbReference type="NCBI Taxonomy" id="2303539"/>
    <lineage>
        <taxon>Bacteria</taxon>
        <taxon>Pseudomonadati</taxon>
        <taxon>Pseudomonadota</taxon>
        <taxon>Gammaproteobacteria</taxon>
        <taxon>Lysobacterales</taxon>
        <taxon>Lysobacteraceae</taxon>
        <taxon>Cognatiluteimonas</taxon>
    </lineage>
</organism>
<dbReference type="Proteomes" id="UP000262917">
    <property type="component" value="Unassembled WGS sequence"/>
</dbReference>
<name>A0A372DQP5_9GAMM</name>
<proteinExistence type="predicted"/>
<dbReference type="RefSeq" id="WP_117201520.1">
    <property type="nucleotide sequence ID" value="NZ_JBHTBK010000044.1"/>
</dbReference>
<sequence>MRTSPIIRICLLAVLLALSAGAAASETVRASFGASVRVLGANQPDLARSLPLPVPGHVMSEDTRGRHYVYAGALDDARAYYRVQMAARGYTLLDETVLAADAVEMRFHRERELTLVSLRAATGSAPTRIGLRAMRR</sequence>
<keyword evidence="3" id="KW-1185">Reference proteome</keyword>
<reference evidence="2 3" key="1">
    <citation type="submission" date="2018-08" db="EMBL/GenBank/DDBJ databases">
        <title>Lysobacter weifangensis sp. nov., a new member of the family 'Xanthomonadaceae', isolated from soil in a farmland.</title>
        <authorList>
            <person name="Zhao H."/>
        </authorList>
    </citation>
    <scope>NUCLEOTIDE SEQUENCE [LARGE SCALE GENOMIC DNA]</scope>
    <source>
        <strain evidence="2 3">WF-2</strain>
    </source>
</reference>
<evidence type="ECO:0000313" key="2">
    <source>
        <dbReference type="EMBL" id="RFP61866.1"/>
    </source>
</evidence>